<evidence type="ECO:0000313" key="3">
    <source>
        <dbReference type="Proteomes" id="UP000561011"/>
    </source>
</evidence>
<sequence length="328" mass="35427">MTVNLSPLGLGTSQLGNLYRETTDAEASGAVDTAWDGGVRYFDTAPAYGRGLSERRLGALLAERPRDEYVLSTKVGRRLVPSPETADERDPMFDVPADHRLEDDLSRDGIRRSLHESLDRLGLDRVDVLYLHDPDDHEEQALTTAIPAMIELREEGLVRAVGAGMNQTAMLTRFVEETDIDLVLCAGRYTLLEQGALADLLPAALAHDVGVVIGGVFNSGLLARPRPPEGALYNYSEAPAPLLERARKIADACEHHGVTLPAAALAFVRAHPAVVSTVVGARGADQVSAFLEAARTPVPVELWAELREAWLLDPMAPVPHASLPDISI</sequence>
<feature type="domain" description="NADP-dependent oxidoreductase" evidence="1">
    <location>
        <begin position="7"/>
        <end position="310"/>
    </location>
</feature>
<comment type="caution">
    <text evidence="2">The sequence shown here is derived from an EMBL/GenBank/DDBJ whole genome shotgun (WGS) entry which is preliminary data.</text>
</comment>
<dbReference type="Proteomes" id="UP000561011">
    <property type="component" value="Unassembled WGS sequence"/>
</dbReference>
<dbReference type="CDD" id="cd19152">
    <property type="entry name" value="AKR_AKR15A"/>
    <property type="match status" value="1"/>
</dbReference>
<dbReference type="InterPro" id="IPR036812">
    <property type="entry name" value="NAD(P)_OxRdtase_dom_sf"/>
</dbReference>
<name>A0A853EYJ4_9MICO</name>
<dbReference type="PANTHER" id="PTHR42686:SF1">
    <property type="entry name" value="GH17980P-RELATED"/>
    <property type="match status" value="1"/>
</dbReference>
<dbReference type="RefSeq" id="WP_179913775.1">
    <property type="nucleotide sequence ID" value="NZ_JACBYE010000031.1"/>
</dbReference>
<organism evidence="2 3">
    <name type="scientific">Sanguibacter inulinus</name>
    <dbReference type="NCBI Taxonomy" id="60922"/>
    <lineage>
        <taxon>Bacteria</taxon>
        <taxon>Bacillati</taxon>
        <taxon>Actinomycetota</taxon>
        <taxon>Actinomycetes</taxon>
        <taxon>Micrococcales</taxon>
        <taxon>Sanguibacteraceae</taxon>
        <taxon>Sanguibacter</taxon>
    </lineage>
</organism>
<dbReference type="Gene3D" id="3.20.20.100">
    <property type="entry name" value="NADP-dependent oxidoreductase domain"/>
    <property type="match status" value="1"/>
</dbReference>
<dbReference type="InterPro" id="IPR023210">
    <property type="entry name" value="NADP_OxRdtase_dom"/>
</dbReference>
<dbReference type="SUPFAM" id="SSF51430">
    <property type="entry name" value="NAD(P)-linked oxidoreductase"/>
    <property type="match status" value="1"/>
</dbReference>
<evidence type="ECO:0000259" key="1">
    <source>
        <dbReference type="Pfam" id="PF00248"/>
    </source>
</evidence>
<dbReference type="AlphaFoldDB" id="A0A853EYJ4"/>
<proteinExistence type="predicted"/>
<reference evidence="2 3" key="1">
    <citation type="submission" date="2020-07" db="EMBL/GenBank/DDBJ databases">
        <title>MOT database genomes.</title>
        <authorList>
            <person name="Joseph S."/>
            <person name="Aduse-Opoku J."/>
            <person name="Hashim A."/>
            <person name="Wade W."/>
            <person name="Curtis M."/>
        </authorList>
    </citation>
    <scope>NUCLEOTIDE SEQUENCE [LARGE SCALE GENOMIC DNA]</scope>
    <source>
        <strain evidence="2 3">DSM 100099</strain>
    </source>
</reference>
<dbReference type="InterPro" id="IPR020471">
    <property type="entry name" value="AKR"/>
</dbReference>
<dbReference type="GO" id="GO:0016491">
    <property type="term" value="F:oxidoreductase activity"/>
    <property type="evidence" value="ECO:0007669"/>
    <property type="project" value="InterPro"/>
</dbReference>
<protein>
    <submittedName>
        <fullName evidence="2">Aldo/keto reductase</fullName>
    </submittedName>
</protein>
<dbReference type="PANTHER" id="PTHR42686">
    <property type="entry name" value="GH17980P-RELATED"/>
    <property type="match status" value="1"/>
</dbReference>
<gene>
    <name evidence="2" type="ORF">HZZ10_12590</name>
</gene>
<keyword evidence="3" id="KW-1185">Reference proteome</keyword>
<dbReference type="GO" id="GO:0005829">
    <property type="term" value="C:cytosol"/>
    <property type="evidence" value="ECO:0007669"/>
    <property type="project" value="TreeGrafter"/>
</dbReference>
<evidence type="ECO:0000313" key="2">
    <source>
        <dbReference type="EMBL" id="NYS94353.1"/>
    </source>
</evidence>
<accession>A0A853EYJ4</accession>
<dbReference type="Pfam" id="PF00248">
    <property type="entry name" value="Aldo_ket_red"/>
    <property type="match status" value="1"/>
</dbReference>
<dbReference type="EMBL" id="JACBYE010000031">
    <property type="protein sequence ID" value="NYS94353.1"/>
    <property type="molecule type" value="Genomic_DNA"/>
</dbReference>